<evidence type="ECO:0000256" key="1">
    <source>
        <dbReference type="SAM" id="SignalP"/>
    </source>
</evidence>
<evidence type="ECO:0008006" key="4">
    <source>
        <dbReference type="Google" id="ProtNLM"/>
    </source>
</evidence>
<dbReference type="Proteomes" id="UP000182101">
    <property type="component" value="Plasmid pAMCP48-600"/>
</dbReference>
<dbReference type="EMBL" id="CP018025">
    <property type="protein sequence ID" value="APD92399.1"/>
    <property type="molecule type" value="Genomic_DNA"/>
</dbReference>
<dbReference type="AlphaFoldDB" id="A0AAC9JE58"/>
<accession>A0AAC9JE58</accession>
<proteinExistence type="predicted"/>
<reference evidence="2 3" key="1">
    <citation type="submission" date="2016-11" db="EMBL/GenBank/DDBJ databases">
        <title>Networking in microbes: conjugative elements and plasmids in the genus Alteromonas.</title>
        <authorList>
            <person name="Lopez-Perez M."/>
            <person name="Ramon-Marco N."/>
            <person name="Rodriguez-Valera F."/>
        </authorList>
    </citation>
    <scope>NUCLEOTIDE SEQUENCE [LARGE SCALE GENOMIC DNA]</scope>
    <source>
        <strain evidence="2 3">CP48</strain>
        <plasmid evidence="3">pamcp48-600</plasmid>
    </source>
</reference>
<name>A0AAC9JE58_9ALTE</name>
<keyword evidence="1" id="KW-0732">Signal</keyword>
<gene>
    <name evidence="2" type="ORF">BM524_21090</name>
</gene>
<organism evidence="2 3">
    <name type="scientific">Alteromonas mediterranea</name>
    <dbReference type="NCBI Taxonomy" id="314275"/>
    <lineage>
        <taxon>Bacteria</taxon>
        <taxon>Pseudomonadati</taxon>
        <taxon>Pseudomonadota</taxon>
        <taxon>Gammaproteobacteria</taxon>
        <taxon>Alteromonadales</taxon>
        <taxon>Alteromonadaceae</taxon>
        <taxon>Alteromonas/Salinimonas group</taxon>
        <taxon>Alteromonas</taxon>
    </lineage>
</organism>
<geneLocation type="plasmid" evidence="3">
    <name>pamcp48-600</name>
</geneLocation>
<dbReference type="RefSeq" id="WP_071961014.1">
    <property type="nucleotide sequence ID" value="NZ_CP018025.1"/>
</dbReference>
<feature type="signal peptide" evidence="1">
    <location>
        <begin position="1"/>
        <end position="20"/>
    </location>
</feature>
<keyword evidence="2" id="KW-0614">Plasmid</keyword>
<sequence>MKTKLSLCVALGLASLHVSSGELIVSPSLTLKTHHVDIESPSENGDRQEAVLAYDFIMAADYESKLYTSNLTANWLNYHYTESDDIEMNYIDINWMNKWSFLDEKLSAYADYSREHDLVTAFQGGFDNRLYGFENNVVLYSKRAGIAYNVPTSKPLDGVVSVDYEDSTSSSRQTELVDVTSDEVFATARVDSGNLTGNIKVGQYEDDPSLMWYADFTHDEFYRNGSSVYRNVETSLKGRVPLYDNLSVIGTGYFGESKSTFLSGTGLSGAAQDLKTTGLGLAWKRGERLYLEATSEWDHSNNTNFLAGMVRWNWGDNWSAQWQKQKRVFGDVESVQFGFTNEKHTITATHSESVEIRQQNQIALVADAVYVCDIGESEEPEFNEEFCFIPENSDYTLSSGQFTFTSQSFAYPVVERVVFAKESILSWGYSNLSLWQHNVTARLSDEKSLEDSANTLGAGRDVLEINADGKLAISSISSVSASYRFTVSDNSGLGEAIERIANVTYDRELNRNSEFSIGVQYVNIDSFQQQFTIDGYTLFASYTYHFGKNNKKRRDLYPER</sequence>
<feature type="chain" id="PRO_5042226962" description="TIGR03016 family PEP-CTERM system-associated outer membrane protein" evidence="1">
    <location>
        <begin position="21"/>
        <end position="560"/>
    </location>
</feature>
<protein>
    <recommendedName>
        <fullName evidence="4">TIGR03016 family PEP-CTERM system-associated outer membrane protein</fullName>
    </recommendedName>
</protein>
<evidence type="ECO:0000313" key="3">
    <source>
        <dbReference type="Proteomes" id="UP000182101"/>
    </source>
</evidence>
<evidence type="ECO:0000313" key="2">
    <source>
        <dbReference type="EMBL" id="APD92399.1"/>
    </source>
</evidence>